<keyword evidence="2" id="KW-1003">Cell membrane</keyword>
<evidence type="ECO:0000313" key="9">
    <source>
        <dbReference type="Proteomes" id="UP000183190"/>
    </source>
</evidence>
<evidence type="ECO:0000256" key="2">
    <source>
        <dbReference type="ARBA" id="ARBA00022475"/>
    </source>
</evidence>
<evidence type="ECO:0000256" key="1">
    <source>
        <dbReference type="ARBA" id="ARBA00004651"/>
    </source>
</evidence>
<gene>
    <name evidence="8" type="ORF">SAMN02910265_02659</name>
</gene>
<feature type="transmembrane region" description="Helical" evidence="6">
    <location>
        <begin position="6"/>
        <end position="23"/>
    </location>
</feature>
<sequence>MEEFSIFNIFTLLGGLAFFLYGMKVMSTGLEKLTGGKLEVALKKMTSNKFKALLLGMGITIAIQSSSAMTVMLVGFVNSGIMNLEQTIGVCFGSDIGTTLTAWILSLAGVDGKNPFIKMLKPSSFAPLVALVGVILIMAAKKNKKKDVGRILVGFAIIMTGMTFMSDAVSPLADSPKFQTILTAFKNPILGVLVGAGFTGIIQSSAASVGILQAFSQTGALTYGMALPIIMGLNIGTCVTALISSIGVNKNAKRVACIHILIKVLGTLILLPVSMILESVIQLSIFDKTVGFVGIAVMHSIFNIATTIILLPFSKHIVKLSKIIIKDDSVEQVSSKKTITGLDDILLKTPAVAVHTCLSATLQMAELTRETIIMALKLLVEYDGEACDTVIENEDIIDGFEDKINSYLIKIAKSSVTGADSRSVSKMMHCVGNFERISDHAVNLVESAQEMHEKGINFSEECINEIVVITDAITENVNKAFDSYEKNDLSIAHKVEPLEEVVDNLSTELKNRHIRRLQNDECTVELGYIFQDVLTNLERISDHCSNIAGCLIETDEKTNIHAYLHDVKENDEGFRNEYREYAEEYFRRLGASEVKA</sequence>
<feature type="transmembrane region" description="Helical" evidence="6">
    <location>
        <begin position="221"/>
        <end position="243"/>
    </location>
</feature>
<dbReference type="Gene3D" id="1.20.58.220">
    <property type="entry name" value="Phosphate transport system protein phou homolog 2, domain 2"/>
    <property type="match status" value="1"/>
</dbReference>
<dbReference type="NCBIfam" id="TIGR00704">
    <property type="entry name" value="NaPi_cotrn_rel"/>
    <property type="match status" value="1"/>
</dbReference>
<dbReference type="AlphaFoldDB" id="A0A1H6L0Z1"/>
<keyword evidence="4 6" id="KW-1133">Transmembrane helix</keyword>
<feature type="transmembrane region" description="Helical" evidence="6">
    <location>
        <begin position="87"/>
        <end position="110"/>
    </location>
</feature>
<dbReference type="InterPro" id="IPR026022">
    <property type="entry name" value="PhoU_dom"/>
</dbReference>
<evidence type="ECO:0000256" key="6">
    <source>
        <dbReference type="SAM" id="Phobius"/>
    </source>
</evidence>
<proteinExistence type="predicted"/>
<dbReference type="NCBIfam" id="NF037997">
    <property type="entry name" value="Na_Pi_symport"/>
    <property type="match status" value="1"/>
</dbReference>
<dbReference type="InterPro" id="IPR038078">
    <property type="entry name" value="PhoU-like_sf"/>
</dbReference>
<feature type="transmembrane region" description="Helical" evidence="6">
    <location>
        <begin position="151"/>
        <end position="169"/>
    </location>
</feature>
<feature type="domain" description="PhoU" evidence="7">
    <location>
        <begin position="471"/>
        <end position="548"/>
    </location>
</feature>
<evidence type="ECO:0000259" key="7">
    <source>
        <dbReference type="Pfam" id="PF01895"/>
    </source>
</evidence>
<feature type="transmembrane region" description="Helical" evidence="6">
    <location>
        <begin position="289"/>
        <end position="313"/>
    </location>
</feature>
<evidence type="ECO:0000256" key="4">
    <source>
        <dbReference type="ARBA" id="ARBA00022989"/>
    </source>
</evidence>
<dbReference type="OrthoDB" id="9763003at2"/>
<reference evidence="8 9" key="1">
    <citation type="submission" date="2016-10" db="EMBL/GenBank/DDBJ databases">
        <authorList>
            <person name="de Groot N.N."/>
        </authorList>
    </citation>
    <scope>NUCLEOTIDE SEQUENCE [LARGE SCALE GENOMIC DNA]</scope>
    <source>
        <strain evidence="8 9">YAD2003</strain>
    </source>
</reference>
<keyword evidence="5 6" id="KW-0472">Membrane</keyword>
<evidence type="ECO:0000313" key="8">
    <source>
        <dbReference type="EMBL" id="SEH77922.1"/>
    </source>
</evidence>
<feature type="transmembrane region" description="Helical" evidence="6">
    <location>
        <begin position="122"/>
        <end position="139"/>
    </location>
</feature>
<organism evidence="8 9">
    <name type="scientific">Ruminococcus flavefaciens</name>
    <dbReference type="NCBI Taxonomy" id="1265"/>
    <lineage>
        <taxon>Bacteria</taxon>
        <taxon>Bacillati</taxon>
        <taxon>Bacillota</taxon>
        <taxon>Clostridia</taxon>
        <taxon>Eubacteriales</taxon>
        <taxon>Oscillospiraceae</taxon>
        <taxon>Ruminococcus</taxon>
    </lineage>
</organism>
<dbReference type="Pfam" id="PF01895">
    <property type="entry name" value="PhoU"/>
    <property type="match status" value="2"/>
</dbReference>
<evidence type="ECO:0000256" key="5">
    <source>
        <dbReference type="ARBA" id="ARBA00023136"/>
    </source>
</evidence>
<dbReference type="InterPro" id="IPR004633">
    <property type="entry name" value="NaPi_cotrn-rel/YqeW-like"/>
</dbReference>
<keyword evidence="3 6" id="KW-0812">Transmembrane</keyword>
<comment type="subcellular location">
    <subcellularLocation>
        <location evidence="1">Cell membrane</location>
        <topology evidence="1">Multi-pass membrane protein</topology>
    </subcellularLocation>
</comment>
<dbReference type="PANTHER" id="PTHR10010:SF46">
    <property type="entry name" value="SODIUM-DEPENDENT PHOSPHATE TRANSPORT PROTEIN 2B"/>
    <property type="match status" value="1"/>
</dbReference>
<feature type="transmembrane region" description="Helical" evidence="6">
    <location>
        <begin position="255"/>
        <end position="277"/>
    </location>
</feature>
<dbReference type="RefSeq" id="WP_074718208.1">
    <property type="nucleotide sequence ID" value="NZ_FNWV01000011.1"/>
</dbReference>
<name>A0A1H6L0Z1_RUMFL</name>
<accession>A0A1H6L0Z1</accession>
<dbReference type="Proteomes" id="UP000183190">
    <property type="component" value="Unassembled WGS sequence"/>
</dbReference>
<dbReference type="InterPro" id="IPR003841">
    <property type="entry name" value="Na/Pi_transpt"/>
</dbReference>
<feature type="domain" description="PhoU" evidence="7">
    <location>
        <begin position="362"/>
        <end position="447"/>
    </location>
</feature>
<protein>
    <submittedName>
        <fullName evidence="8">Phosphate:Na+ symporter</fullName>
    </submittedName>
</protein>
<dbReference type="GO" id="GO:0005886">
    <property type="term" value="C:plasma membrane"/>
    <property type="evidence" value="ECO:0007669"/>
    <property type="project" value="UniProtKB-SubCell"/>
</dbReference>
<dbReference type="SUPFAM" id="SSF109755">
    <property type="entry name" value="PhoU-like"/>
    <property type="match status" value="1"/>
</dbReference>
<evidence type="ECO:0000256" key="3">
    <source>
        <dbReference type="ARBA" id="ARBA00022692"/>
    </source>
</evidence>
<dbReference type="PANTHER" id="PTHR10010">
    <property type="entry name" value="SOLUTE CARRIER FAMILY 34 SODIUM PHOSPHATE , MEMBER 2-RELATED"/>
    <property type="match status" value="1"/>
</dbReference>
<feature type="transmembrane region" description="Helical" evidence="6">
    <location>
        <begin position="190"/>
        <end position="215"/>
    </location>
</feature>
<dbReference type="EMBL" id="FNWV01000011">
    <property type="protein sequence ID" value="SEH77922.1"/>
    <property type="molecule type" value="Genomic_DNA"/>
</dbReference>
<dbReference type="GO" id="GO:0044341">
    <property type="term" value="P:sodium-dependent phosphate transport"/>
    <property type="evidence" value="ECO:0007669"/>
    <property type="project" value="InterPro"/>
</dbReference>
<feature type="transmembrane region" description="Helical" evidence="6">
    <location>
        <begin position="52"/>
        <end position="75"/>
    </location>
</feature>
<dbReference type="Pfam" id="PF02690">
    <property type="entry name" value="Na_Pi_cotrans"/>
    <property type="match status" value="1"/>
</dbReference>
<dbReference type="GO" id="GO:0005436">
    <property type="term" value="F:sodium:phosphate symporter activity"/>
    <property type="evidence" value="ECO:0007669"/>
    <property type="project" value="InterPro"/>
</dbReference>